<proteinExistence type="predicted"/>
<name>A0ACC2KTY6_PERAE</name>
<organism evidence="1 2">
    <name type="scientific">Persea americana</name>
    <name type="common">Avocado</name>
    <dbReference type="NCBI Taxonomy" id="3435"/>
    <lineage>
        <taxon>Eukaryota</taxon>
        <taxon>Viridiplantae</taxon>
        <taxon>Streptophyta</taxon>
        <taxon>Embryophyta</taxon>
        <taxon>Tracheophyta</taxon>
        <taxon>Spermatophyta</taxon>
        <taxon>Magnoliopsida</taxon>
        <taxon>Magnoliidae</taxon>
        <taxon>Laurales</taxon>
        <taxon>Lauraceae</taxon>
        <taxon>Persea</taxon>
    </lineage>
</organism>
<dbReference type="Proteomes" id="UP001234297">
    <property type="component" value="Chromosome 11"/>
</dbReference>
<protein>
    <submittedName>
        <fullName evidence="1">Uncharacterized protein</fullName>
    </submittedName>
</protein>
<reference evidence="1 2" key="1">
    <citation type="journal article" date="2022" name="Hortic Res">
        <title>A haplotype resolved chromosomal level avocado genome allows analysis of novel avocado genes.</title>
        <authorList>
            <person name="Nath O."/>
            <person name="Fletcher S.J."/>
            <person name="Hayward A."/>
            <person name="Shaw L.M."/>
            <person name="Masouleh A.K."/>
            <person name="Furtado A."/>
            <person name="Henry R.J."/>
            <person name="Mitter N."/>
        </authorList>
    </citation>
    <scope>NUCLEOTIDE SEQUENCE [LARGE SCALE GENOMIC DNA]</scope>
    <source>
        <strain evidence="2">cv. Hass</strain>
    </source>
</reference>
<evidence type="ECO:0000313" key="1">
    <source>
        <dbReference type="EMBL" id="KAJ8624535.1"/>
    </source>
</evidence>
<keyword evidence="2" id="KW-1185">Reference proteome</keyword>
<evidence type="ECO:0000313" key="2">
    <source>
        <dbReference type="Proteomes" id="UP001234297"/>
    </source>
</evidence>
<sequence length="229" mass="24557">MLKVSSSPLPFHLRNGLKASSTSKSLTTWFNSKDYLLSTVSQSPFLMDGHLTGKCPFVLKRGILKEHGNVRDGAPTIAILGEPGQLHTSVDSSEVPIFTEDTIVNTEKEGDQGLSTDSSLLEVVDPKLSLPKPIPSASTDNSTMAILESNEGNPVLSLLRDIIHNILEKISAPVVDLSNPFLVLEHSSVIEPVFSYSLSKNIPEASKNVSDPSLGPPPQAQTPFLAPPP</sequence>
<dbReference type="EMBL" id="CM056819">
    <property type="protein sequence ID" value="KAJ8624535.1"/>
    <property type="molecule type" value="Genomic_DNA"/>
</dbReference>
<gene>
    <name evidence="1" type="ORF">MRB53_033065</name>
</gene>
<accession>A0ACC2KTY6</accession>
<comment type="caution">
    <text evidence="1">The sequence shown here is derived from an EMBL/GenBank/DDBJ whole genome shotgun (WGS) entry which is preliminary data.</text>
</comment>